<dbReference type="PATRIC" id="fig|1123500.6.peg.207"/>
<reference evidence="1 2" key="1">
    <citation type="journal article" date="2015" name="Genome Announc.">
        <title>Expanding the biotechnology potential of lactobacilli through comparative genomics of 213 strains and associated genera.</title>
        <authorList>
            <person name="Sun Z."/>
            <person name="Harris H.M."/>
            <person name="McCann A."/>
            <person name="Guo C."/>
            <person name="Argimon S."/>
            <person name="Zhang W."/>
            <person name="Yang X."/>
            <person name="Jeffery I.B."/>
            <person name="Cooney J.C."/>
            <person name="Kagawa T.F."/>
            <person name="Liu W."/>
            <person name="Song Y."/>
            <person name="Salvetti E."/>
            <person name="Wrobel A."/>
            <person name="Rasinkangas P."/>
            <person name="Parkhill J."/>
            <person name="Rea M.C."/>
            <person name="O'Sullivan O."/>
            <person name="Ritari J."/>
            <person name="Douillard F.P."/>
            <person name="Paul Ross R."/>
            <person name="Yang R."/>
            <person name="Briner A.E."/>
            <person name="Felis G.E."/>
            <person name="de Vos W.M."/>
            <person name="Barrangou R."/>
            <person name="Klaenhammer T.R."/>
            <person name="Caufield P.W."/>
            <person name="Cui Y."/>
            <person name="Zhang H."/>
            <person name="O'Toole P.W."/>
        </authorList>
    </citation>
    <scope>NUCLEOTIDE SEQUENCE [LARGE SCALE GENOMIC DNA]</scope>
    <source>
        <strain evidence="1 2">DSM 20190</strain>
    </source>
</reference>
<organism evidence="1 2">
    <name type="scientific">Weissella halotolerans DSM 20190</name>
    <dbReference type="NCBI Taxonomy" id="1123500"/>
    <lineage>
        <taxon>Bacteria</taxon>
        <taxon>Bacillati</taxon>
        <taxon>Bacillota</taxon>
        <taxon>Bacilli</taxon>
        <taxon>Lactobacillales</taxon>
        <taxon>Lactobacillaceae</taxon>
        <taxon>Weissella</taxon>
    </lineage>
</organism>
<dbReference type="Proteomes" id="UP000051296">
    <property type="component" value="Unassembled WGS sequence"/>
</dbReference>
<proteinExistence type="predicted"/>
<comment type="caution">
    <text evidence="1">The sequence shown here is derived from an EMBL/GenBank/DDBJ whole genome shotgun (WGS) entry which is preliminary data.</text>
</comment>
<dbReference type="AlphaFoldDB" id="A0A0R2FYB1"/>
<dbReference type="STRING" id="1123500.GCA_000420365_00295"/>
<evidence type="ECO:0000313" key="2">
    <source>
        <dbReference type="Proteomes" id="UP000051296"/>
    </source>
</evidence>
<sequence>MTEKWYTIDLADGWHLTMNYPLTLHELVQQSPAVYQVTLPTGFSVQFRIDDETIEVLGIKDMTDVASLQIRLDKVIQINLK</sequence>
<dbReference type="InParanoid" id="A0A0R2FYB1"/>
<accession>A0A0R2FYB1</accession>
<gene>
    <name evidence="1" type="ORF">IV68_GL000209</name>
</gene>
<name>A0A0R2FYB1_9LACO</name>
<dbReference type="EMBL" id="JQAX01000001">
    <property type="protein sequence ID" value="KRN33411.1"/>
    <property type="molecule type" value="Genomic_DNA"/>
</dbReference>
<dbReference type="RefSeq" id="WP_022791097.1">
    <property type="nucleotide sequence ID" value="NZ_ATUU01000001.1"/>
</dbReference>
<evidence type="ECO:0000313" key="1">
    <source>
        <dbReference type="EMBL" id="KRN33411.1"/>
    </source>
</evidence>
<protein>
    <submittedName>
        <fullName evidence="1">Uncharacterized protein</fullName>
    </submittedName>
</protein>
<keyword evidence="2" id="KW-1185">Reference proteome</keyword>